<sequence length="69" mass="7747">MKVFLSALLRPDRALCNLPTAVQTVCRVGGQRQMNQNILLFLINTPLFVIAGALLMRRRIRKNTLPGVD</sequence>
<dbReference type="RefSeq" id="WP_124234589.1">
    <property type="nucleotide sequence ID" value="NZ_RHHM01000018.1"/>
</dbReference>
<keyword evidence="1" id="KW-1133">Transmembrane helix</keyword>
<name>A0A3N6UV07_9GAMM</name>
<dbReference type="AlphaFoldDB" id="A0A3N6UV07"/>
<keyword evidence="1" id="KW-0812">Transmembrane</keyword>
<evidence type="ECO:0000313" key="3">
    <source>
        <dbReference type="Proteomes" id="UP000279457"/>
    </source>
</evidence>
<reference evidence="2 3" key="1">
    <citation type="submission" date="2018-10" db="EMBL/GenBank/DDBJ databases">
        <title>Draft genome sequence for the type isolate of Erwinia psidii, agent causal of bacterial blight in guava (Psidium guajava) and wilt and die-back of Eucalyptus spp.</title>
        <authorList>
            <person name="Hermenegildo P.S."/>
            <person name="Santos S.A."/>
            <person name="Guimaraes L.M.S."/>
            <person name="Vidigal P.M.P."/>
            <person name="Pereira I.C."/>
            <person name="Badel J.L."/>
            <person name="Alfenas-Zerbini P."/>
            <person name="Ferreira M.A.S.V."/>
            <person name="Alfenas A.C."/>
        </authorList>
    </citation>
    <scope>NUCLEOTIDE SEQUENCE [LARGE SCALE GENOMIC DNA]</scope>
    <source>
        <strain evidence="2 3">IBSBF 435</strain>
    </source>
</reference>
<evidence type="ECO:0000313" key="2">
    <source>
        <dbReference type="EMBL" id="RQM36685.1"/>
    </source>
</evidence>
<proteinExistence type="predicted"/>
<dbReference type="Proteomes" id="UP000279457">
    <property type="component" value="Unassembled WGS sequence"/>
</dbReference>
<keyword evidence="1" id="KW-0472">Membrane</keyword>
<comment type="caution">
    <text evidence="2">The sequence shown here is derived from an EMBL/GenBank/DDBJ whole genome shotgun (WGS) entry which is preliminary data.</text>
</comment>
<evidence type="ECO:0000256" key="1">
    <source>
        <dbReference type="SAM" id="Phobius"/>
    </source>
</evidence>
<protein>
    <submittedName>
        <fullName evidence="2">Uncharacterized protein</fullName>
    </submittedName>
</protein>
<organism evidence="2 3">
    <name type="scientific">Erwinia psidii</name>
    <dbReference type="NCBI Taxonomy" id="69224"/>
    <lineage>
        <taxon>Bacteria</taxon>
        <taxon>Pseudomonadati</taxon>
        <taxon>Pseudomonadota</taxon>
        <taxon>Gammaproteobacteria</taxon>
        <taxon>Enterobacterales</taxon>
        <taxon>Erwiniaceae</taxon>
        <taxon>Erwinia</taxon>
    </lineage>
</organism>
<dbReference type="EMBL" id="RHHM01000018">
    <property type="protein sequence ID" value="RQM36685.1"/>
    <property type="molecule type" value="Genomic_DNA"/>
</dbReference>
<accession>A0A3N6UV07</accession>
<gene>
    <name evidence="2" type="ORF">EB241_19110</name>
</gene>
<feature type="transmembrane region" description="Helical" evidence="1">
    <location>
        <begin position="38"/>
        <end position="56"/>
    </location>
</feature>
<keyword evidence="3" id="KW-1185">Reference proteome</keyword>